<sequence>MDAAIITTECPDLTLIHRGKVRDMYEIPGHADKLLMVATDRISAYDVVMAEPIPGKGKILTAISLFWFRLLSDIVPNHLISAEISEFPAVCQQYKTQLEGRSMLVKRTRVVPVECIVRGYLSGSFWSAYQKNTTVCGFELPAGMRESEQFSEPLFTPSTKADQGLHDENISLAQMRQLIGDTLTEQMADVSVQLYQRAAEYARTKGIIIADTKFEMGLDGDTLTLVDEVLTPDSSRFWPLDQYTPGKGQPSFDKQFLRDFLSSLQWNKQPPPPAIPADILEKTKNRYQEAQDRLTR</sequence>
<dbReference type="GO" id="GO:0006189">
    <property type="term" value="P:'de novo' IMP biosynthetic process"/>
    <property type="evidence" value="ECO:0007669"/>
    <property type="project" value="UniProtKB-UniRule"/>
</dbReference>
<dbReference type="NCBIfam" id="TIGR00081">
    <property type="entry name" value="purC"/>
    <property type="match status" value="1"/>
</dbReference>
<evidence type="ECO:0000256" key="4">
    <source>
        <dbReference type="ARBA" id="ARBA00022741"/>
    </source>
</evidence>
<dbReference type="PANTHER" id="PTHR43700">
    <property type="entry name" value="PHOSPHORIBOSYLAMINOIMIDAZOLE-SUCCINOCARBOXAMIDE SYNTHASE"/>
    <property type="match status" value="1"/>
</dbReference>
<dbReference type="KEGG" id="dog:HP555_10470"/>
<comment type="pathway">
    <text evidence="1 8">Purine metabolism; IMP biosynthesis via de novo pathway; 5-amino-1-(5-phospho-D-ribosyl)imidazole-4-carboxamide from 5-amino-1-(5-phospho-D-ribosyl)imidazole-4-carboxylate: step 1/2.</text>
</comment>
<dbReference type="Pfam" id="PF01259">
    <property type="entry name" value="SAICAR_synt"/>
    <property type="match status" value="1"/>
</dbReference>
<proteinExistence type="inferred from homology"/>
<protein>
    <recommendedName>
        <fullName evidence="8">Phosphoribosylaminoimidazole-succinocarboxamide synthase</fullName>
        <ecNumber evidence="8">6.3.2.6</ecNumber>
    </recommendedName>
    <alternativeName>
        <fullName evidence="8">SAICAR synthetase</fullName>
    </alternativeName>
</protein>
<organism evidence="11 12">
    <name type="scientific">Desulfobulbus oligotrophicus</name>
    <dbReference type="NCBI Taxonomy" id="1909699"/>
    <lineage>
        <taxon>Bacteria</taxon>
        <taxon>Pseudomonadati</taxon>
        <taxon>Thermodesulfobacteriota</taxon>
        <taxon>Desulfobulbia</taxon>
        <taxon>Desulfobulbales</taxon>
        <taxon>Desulfobulbaceae</taxon>
        <taxon>Desulfobulbus</taxon>
    </lineage>
</organism>
<evidence type="ECO:0000256" key="8">
    <source>
        <dbReference type="HAMAP-Rule" id="MF_00137"/>
    </source>
</evidence>
<dbReference type="InterPro" id="IPR018236">
    <property type="entry name" value="SAICAR_synthetase_CS"/>
</dbReference>
<reference evidence="11 12" key="1">
    <citation type="submission" date="2020-05" db="EMBL/GenBank/DDBJ databases">
        <title>Complete genome of Desulfobulbus oligotrophicus.</title>
        <authorList>
            <person name="Podar M."/>
        </authorList>
    </citation>
    <scope>NUCLEOTIDE SEQUENCE [LARGE SCALE GENOMIC DNA]</scope>
    <source>
        <strain evidence="11 12">Prop6</strain>
    </source>
</reference>
<dbReference type="GO" id="GO:0004639">
    <property type="term" value="F:phosphoribosylaminoimidazolesuccinocarboxamide synthase activity"/>
    <property type="evidence" value="ECO:0007669"/>
    <property type="project" value="UniProtKB-UniRule"/>
</dbReference>
<evidence type="ECO:0000259" key="10">
    <source>
        <dbReference type="Pfam" id="PF01259"/>
    </source>
</evidence>
<dbReference type="SUPFAM" id="SSF56104">
    <property type="entry name" value="SAICAR synthase-like"/>
    <property type="match status" value="1"/>
</dbReference>
<dbReference type="CDD" id="cd01414">
    <property type="entry name" value="SAICAR_synt_Sc"/>
    <property type="match status" value="1"/>
</dbReference>
<dbReference type="UniPathway" id="UPA00074">
    <property type="reaction ID" value="UER00131"/>
</dbReference>
<dbReference type="EC" id="6.3.2.6" evidence="8"/>
<dbReference type="RefSeq" id="WP_199262236.1">
    <property type="nucleotide sequence ID" value="NZ_CP054140.1"/>
</dbReference>
<dbReference type="FunFam" id="3.30.200.20:FF:000392">
    <property type="entry name" value="Phosphoribosylaminoimidazole-succinocarboxamide synthase"/>
    <property type="match status" value="1"/>
</dbReference>
<dbReference type="EMBL" id="CP054140">
    <property type="protein sequence ID" value="QQG66253.1"/>
    <property type="molecule type" value="Genomic_DNA"/>
</dbReference>
<evidence type="ECO:0000313" key="12">
    <source>
        <dbReference type="Proteomes" id="UP000596092"/>
    </source>
</evidence>
<name>A0A7T5VE65_9BACT</name>
<evidence type="ECO:0000256" key="2">
    <source>
        <dbReference type="ARBA" id="ARBA00010190"/>
    </source>
</evidence>
<evidence type="ECO:0000313" key="11">
    <source>
        <dbReference type="EMBL" id="QQG66253.1"/>
    </source>
</evidence>
<dbReference type="AlphaFoldDB" id="A0A7T5VE65"/>
<dbReference type="FunFam" id="3.30.470.20:FF:000015">
    <property type="entry name" value="Phosphoribosylaminoimidazole-succinocarboxamide synthase"/>
    <property type="match status" value="1"/>
</dbReference>
<keyword evidence="4 8" id="KW-0547">Nucleotide-binding</keyword>
<comment type="catalytic activity">
    <reaction evidence="7 8">
        <text>5-amino-1-(5-phospho-D-ribosyl)imidazole-4-carboxylate + L-aspartate + ATP = (2S)-2-[5-amino-1-(5-phospho-beta-D-ribosyl)imidazole-4-carboxamido]succinate + ADP + phosphate + 2 H(+)</text>
        <dbReference type="Rhea" id="RHEA:22628"/>
        <dbReference type="ChEBI" id="CHEBI:15378"/>
        <dbReference type="ChEBI" id="CHEBI:29991"/>
        <dbReference type="ChEBI" id="CHEBI:30616"/>
        <dbReference type="ChEBI" id="CHEBI:43474"/>
        <dbReference type="ChEBI" id="CHEBI:58443"/>
        <dbReference type="ChEBI" id="CHEBI:77657"/>
        <dbReference type="ChEBI" id="CHEBI:456216"/>
        <dbReference type="EC" id="6.3.2.6"/>
    </reaction>
</comment>
<dbReference type="Gene3D" id="3.30.200.20">
    <property type="entry name" value="Phosphorylase Kinase, domain 1"/>
    <property type="match status" value="1"/>
</dbReference>
<evidence type="ECO:0000256" key="5">
    <source>
        <dbReference type="ARBA" id="ARBA00022755"/>
    </source>
</evidence>
<gene>
    <name evidence="8" type="primary">purC</name>
    <name evidence="11" type="ORF">HP555_10470</name>
</gene>
<keyword evidence="12" id="KW-1185">Reference proteome</keyword>
<evidence type="ECO:0000256" key="3">
    <source>
        <dbReference type="ARBA" id="ARBA00022598"/>
    </source>
</evidence>
<dbReference type="PANTHER" id="PTHR43700:SF1">
    <property type="entry name" value="PHOSPHORIBOSYLAMINOIMIDAZOLE-SUCCINOCARBOXAMIDE SYNTHASE"/>
    <property type="match status" value="1"/>
</dbReference>
<feature type="region of interest" description="Disordered" evidence="9">
    <location>
        <begin position="265"/>
        <end position="296"/>
    </location>
</feature>
<dbReference type="Gene3D" id="3.30.470.20">
    <property type="entry name" value="ATP-grasp fold, B domain"/>
    <property type="match status" value="1"/>
</dbReference>
<dbReference type="InterPro" id="IPR001636">
    <property type="entry name" value="SAICAR_synth"/>
</dbReference>
<dbReference type="InterPro" id="IPR028923">
    <property type="entry name" value="SAICAR_synt/ADE2_N"/>
</dbReference>
<evidence type="ECO:0000256" key="1">
    <source>
        <dbReference type="ARBA" id="ARBA00004672"/>
    </source>
</evidence>
<feature type="domain" description="SAICAR synthetase/ADE2 N-terminal" evidence="10">
    <location>
        <begin position="16"/>
        <end position="270"/>
    </location>
</feature>
<evidence type="ECO:0000256" key="9">
    <source>
        <dbReference type="SAM" id="MobiDB-lite"/>
    </source>
</evidence>
<evidence type="ECO:0000256" key="7">
    <source>
        <dbReference type="ARBA" id="ARBA00048475"/>
    </source>
</evidence>
<dbReference type="GO" id="GO:0005737">
    <property type="term" value="C:cytoplasm"/>
    <property type="evidence" value="ECO:0007669"/>
    <property type="project" value="TreeGrafter"/>
</dbReference>
<keyword evidence="3 8" id="KW-0436">Ligase</keyword>
<dbReference type="PROSITE" id="PS01057">
    <property type="entry name" value="SAICAR_SYNTHETASE_1"/>
    <property type="match status" value="1"/>
</dbReference>
<feature type="compositionally biased region" description="Basic and acidic residues" evidence="9">
    <location>
        <begin position="279"/>
        <end position="296"/>
    </location>
</feature>
<dbReference type="GO" id="GO:0005524">
    <property type="term" value="F:ATP binding"/>
    <property type="evidence" value="ECO:0007669"/>
    <property type="project" value="UniProtKB-KW"/>
</dbReference>
<comment type="similarity">
    <text evidence="2 8">Belongs to the SAICAR synthetase family.</text>
</comment>
<keyword evidence="6 8" id="KW-0067">ATP-binding</keyword>
<evidence type="ECO:0000256" key="6">
    <source>
        <dbReference type="ARBA" id="ARBA00022840"/>
    </source>
</evidence>
<dbReference type="NCBIfam" id="NF010568">
    <property type="entry name" value="PRK13961.1"/>
    <property type="match status" value="1"/>
</dbReference>
<dbReference type="HAMAP" id="MF_00137">
    <property type="entry name" value="SAICAR_synth"/>
    <property type="match status" value="1"/>
</dbReference>
<dbReference type="Proteomes" id="UP000596092">
    <property type="component" value="Chromosome"/>
</dbReference>
<accession>A0A7T5VE65</accession>
<keyword evidence="5 8" id="KW-0658">Purine biosynthesis</keyword>